<dbReference type="PROSITE" id="PS50905">
    <property type="entry name" value="FERRITIN_LIKE"/>
    <property type="match status" value="1"/>
</dbReference>
<evidence type="ECO:0000256" key="3">
    <source>
        <dbReference type="ARBA" id="ARBA00022434"/>
    </source>
</evidence>
<dbReference type="Proteomes" id="UP000230790">
    <property type="component" value="Unassembled WGS sequence"/>
</dbReference>
<proteinExistence type="inferred from homology"/>
<dbReference type="InterPro" id="IPR009078">
    <property type="entry name" value="Ferritin-like_SF"/>
</dbReference>
<dbReference type="GO" id="GO:0008198">
    <property type="term" value="F:ferrous iron binding"/>
    <property type="evidence" value="ECO:0007669"/>
    <property type="project" value="TreeGrafter"/>
</dbReference>
<keyword evidence="6 8" id="KW-0408">Iron</keyword>
<evidence type="ECO:0000256" key="5">
    <source>
        <dbReference type="ARBA" id="ARBA00023002"/>
    </source>
</evidence>
<dbReference type="GO" id="GO:0005737">
    <property type="term" value="C:cytoplasm"/>
    <property type="evidence" value="ECO:0007669"/>
    <property type="project" value="UniProtKB-SubCell"/>
</dbReference>
<sequence>MISEQMTSALNQQAAEEAYASSVYLSMALWCDAQGYEGAARYLAASSQEEREHMEKFLQYVVDQDSPARVLAVPEPPHEFNSLPEIMKSVLELEMDVARKIHRIVDLAIAEKDHATWNWLQWFVAEQRDAEIKARNILDRIEVIGTDATGLYEIDKMLGKMAKSEEA</sequence>
<dbReference type="PANTHER" id="PTHR11431">
    <property type="entry name" value="FERRITIN"/>
    <property type="match status" value="1"/>
</dbReference>
<dbReference type="InterPro" id="IPR009040">
    <property type="entry name" value="Ferritin-like_diiron"/>
</dbReference>
<dbReference type="InterPro" id="IPR008331">
    <property type="entry name" value="Ferritin_DPS_dom"/>
</dbReference>
<evidence type="ECO:0000256" key="1">
    <source>
        <dbReference type="ARBA" id="ARBA00002485"/>
    </source>
</evidence>
<evidence type="ECO:0000259" key="10">
    <source>
        <dbReference type="PROSITE" id="PS50905"/>
    </source>
</evidence>
<name>A0A2M8QFM3_9CHLR</name>
<comment type="subcellular location">
    <subcellularLocation>
        <location evidence="9">Cytoplasm</location>
    </subcellularLocation>
</comment>
<evidence type="ECO:0000256" key="6">
    <source>
        <dbReference type="ARBA" id="ARBA00023004"/>
    </source>
</evidence>
<protein>
    <recommendedName>
        <fullName evidence="9">Ferritin</fullName>
        <ecNumber evidence="9">1.16.3.2</ecNumber>
    </recommendedName>
</protein>
<evidence type="ECO:0000256" key="9">
    <source>
        <dbReference type="RuleBase" id="RU361145"/>
    </source>
</evidence>
<dbReference type="SUPFAM" id="SSF47240">
    <property type="entry name" value="Ferritin-like"/>
    <property type="match status" value="1"/>
</dbReference>
<dbReference type="InterPro" id="IPR001519">
    <property type="entry name" value="Ferritin"/>
</dbReference>
<reference evidence="11 12" key="1">
    <citation type="submission" date="2017-11" db="EMBL/GenBank/DDBJ databases">
        <title>Evolution of Phototrophy in the Chloroflexi Phylum Driven by Horizontal Gene Transfer.</title>
        <authorList>
            <person name="Ward L.M."/>
            <person name="Hemp J."/>
            <person name="Shih P.M."/>
            <person name="Mcglynn S.E."/>
            <person name="Fischer W."/>
        </authorList>
    </citation>
    <scope>NUCLEOTIDE SEQUENCE [LARGE SCALE GENOMIC DNA]</scope>
    <source>
        <strain evidence="11">JP3_7</strain>
    </source>
</reference>
<feature type="domain" description="Ferritin-like diiron" evidence="10">
    <location>
        <begin position="1"/>
        <end position="145"/>
    </location>
</feature>
<feature type="binding site" evidence="8">
    <location>
        <position position="127"/>
    </location>
    <ligand>
        <name>Fe cation</name>
        <dbReference type="ChEBI" id="CHEBI:24875"/>
        <label>1</label>
    </ligand>
</feature>
<dbReference type="Gene3D" id="1.20.1260.10">
    <property type="match status" value="1"/>
</dbReference>
<evidence type="ECO:0000256" key="4">
    <source>
        <dbReference type="ARBA" id="ARBA00022723"/>
    </source>
</evidence>
<dbReference type="FunFam" id="1.20.1260.10:FF:000001">
    <property type="entry name" value="Non-heme ferritin"/>
    <property type="match status" value="1"/>
</dbReference>
<dbReference type="AlphaFoldDB" id="A0A2M8QFM3"/>
<comment type="catalytic activity">
    <reaction evidence="7 9">
        <text>4 Fe(2+) + O2 + 6 H2O = 4 iron(III) oxide-hydroxide + 12 H(+)</text>
        <dbReference type="Rhea" id="RHEA:11972"/>
        <dbReference type="ChEBI" id="CHEBI:15377"/>
        <dbReference type="ChEBI" id="CHEBI:15378"/>
        <dbReference type="ChEBI" id="CHEBI:15379"/>
        <dbReference type="ChEBI" id="CHEBI:29033"/>
        <dbReference type="ChEBI" id="CHEBI:78619"/>
        <dbReference type="EC" id="1.16.3.2"/>
    </reaction>
</comment>
<dbReference type="InterPro" id="IPR041719">
    <property type="entry name" value="Ferritin_prok"/>
</dbReference>
<evidence type="ECO:0000256" key="2">
    <source>
        <dbReference type="ARBA" id="ARBA00006950"/>
    </source>
</evidence>
<feature type="binding site" evidence="8">
    <location>
        <position position="94"/>
    </location>
    <ligand>
        <name>Fe cation</name>
        <dbReference type="ChEBI" id="CHEBI:24875"/>
        <label>1</label>
    </ligand>
</feature>
<dbReference type="GO" id="GO:0006826">
    <property type="term" value="P:iron ion transport"/>
    <property type="evidence" value="ECO:0007669"/>
    <property type="project" value="InterPro"/>
</dbReference>
<feature type="binding site" evidence="8">
    <location>
        <position position="53"/>
    </location>
    <ligand>
        <name>Fe cation</name>
        <dbReference type="ChEBI" id="CHEBI:24875"/>
        <label>1</label>
    </ligand>
</feature>
<dbReference type="CDD" id="cd01055">
    <property type="entry name" value="Nonheme_Ferritin"/>
    <property type="match status" value="1"/>
</dbReference>
<comment type="caution">
    <text evidence="11">The sequence shown here is derived from an EMBL/GenBank/DDBJ whole genome shotgun (WGS) entry which is preliminary data.</text>
</comment>
<keyword evidence="9" id="KW-0963">Cytoplasm</keyword>
<accession>A0A2M8QFM3</accession>
<dbReference type="GO" id="GO:0016491">
    <property type="term" value="F:oxidoreductase activity"/>
    <property type="evidence" value="ECO:0007669"/>
    <property type="project" value="UniProtKB-KW"/>
</dbReference>
<dbReference type="EMBL" id="PGTN01000010">
    <property type="protein sequence ID" value="PJF48584.1"/>
    <property type="molecule type" value="Genomic_DNA"/>
</dbReference>
<dbReference type="GO" id="GO:0008199">
    <property type="term" value="F:ferric iron binding"/>
    <property type="evidence" value="ECO:0007669"/>
    <property type="project" value="InterPro"/>
</dbReference>
<keyword evidence="5" id="KW-0560">Oxidoreductase</keyword>
<evidence type="ECO:0000256" key="8">
    <source>
        <dbReference type="PIRSR" id="PIRSR601519-1"/>
    </source>
</evidence>
<evidence type="ECO:0000313" key="11">
    <source>
        <dbReference type="EMBL" id="PJF48584.1"/>
    </source>
</evidence>
<comment type="similarity">
    <text evidence="2 9">Belongs to the ferritin family. Prokaryotic subfamily.</text>
</comment>
<gene>
    <name evidence="11" type="ORF">CUN48_02560</name>
</gene>
<dbReference type="PANTHER" id="PTHR11431:SF127">
    <property type="entry name" value="BACTERIAL NON-HEME FERRITIN"/>
    <property type="match status" value="1"/>
</dbReference>
<dbReference type="EC" id="1.16.3.2" evidence="9"/>
<dbReference type="GO" id="GO:0042802">
    <property type="term" value="F:identical protein binding"/>
    <property type="evidence" value="ECO:0007669"/>
    <property type="project" value="UniProtKB-ARBA"/>
</dbReference>
<feature type="binding site" evidence="8">
    <location>
        <position position="17"/>
    </location>
    <ligand>
        <name>Fe cation</name>
        <dbReference type="ChEBI" id="CHEBI:24875"/>
        <label>1</label>
    </ligand>
</feature>
<evidence type="ECO:0000313" key="12">
    <source>
        <dbReference type="Proteomes" id="UP000230790"/>
    </source>
</evidence>
<comment type="function">
    <text evidence="1 9">Iron-storage protein.</text>
</comment>
<feature type="binding site" evidence="8">
    <location>
        <position position="50"/>
    </location>
    <ligand>
        <name>Fe cation</name>
        <dbReference type="ChEBI" id="CHEBI:24875"/>
        <label>1</label>
    </ligand>
</feature>
<dbReference type="Pfam" id="PF00210">
    <property type="entry name" value="Ferritin"/>
    <property type="match status" value="1"/>
</dbReference>
<dbReference type="GO" id="GO:0006879">
    <property type="term" value="P:intracellular iron ion homeostasis"/>
    <property type="evidence" value="ECO:0007669"/>
    <property type="project" value="UniProtKB-KW"/>
</dbReference>
<keyword evidence="3 9" id="KW-0409">Iron storage</keyword>
<organism evidence="11 12">
    <name type="scientific">Candidatus Thermofonsia Clade 3 bacterium</name>
    <dbReference type="NCBI Taxonomy" id="2364212"/>
    <lineage>
        <taxon>Bacteria</taxon>
        <taxon>Bacillati</taxon>
        <taxon>Chloroflexota</taxon>
        <taxon>Candidatus Thermofontia</taxon>
        <taxon>Candidatus Thermofonsia Clade 3</taxon>
    </lineage>
</organism>
<keyword evidence="4 8" id="KW-0479">Metal-binding</keyword>
<dbReference type="InterPro" id="IPR012347">
    <property type="entry name" value="Ferritin-like"/>
</dbReference>
<evidence type="ECO:0000256" key="7">
    <source>
        <dbReference type="ARBA" id="ARBA00048035"/>
    </source>
</evidence>